<gene>
    <name evidence="2" type="ORF">COV24_03150</name>
</gene>
<proteinExistence type="predicted"/>
<evidence type="ECO:0000313" key="2">
    <source>
        <dbReference type="EMBL" id="PIR43337.1"/>
    </source>
</evidence>
<name>A0A2H0RA38_UNCKA</name>
<dbReference type="InterPro" id="IPR002716">
    <property type="entry name" value="PIN_dom"/>
</dbReference>
<evidence type="ECO:0000259" key="1">
    <source>
        <dbReference type="Pfam" id="PF13470"/>
    </source>
</evidence>
<dbReference type="EMBL" id="PCXU01000027">
    <property type="protein sequence ID" value="PIR43337.1"/>
    <property type="molecule type" value="Genomic_DNA"/>
</dbReference>
<protein>
    <recommendedName>
        <fullName evidence="1">PIN domain-containing protein</fullName>
    </recommendedName>
</protein>
<organism evidence="2 3">
    <name type="scientific">candidate division WWE3 bacterium CG10_big_fil_rev_8_21_14_0_10_32_10</name>
    <dbReference type="NCBI Taxonomy" id="1975090"/>
    <lineage>
        <taxon>Bacteria</taxon>
        <taxon>Katanobacteria</taxon>
    </lineage>
</organism>
<dbReference type="AlphaFoldDB" id="A0A2H0RA38"/>
<accession>A0A2H0RA38</accession>
<dbReference type="Gene3D" id="3.40.50.1010">
    <property type="entry name" value="5'-nuclease"/>
    <property type="match status" value="1"/>
</dbReference>
<evidence type="ECO:0000313" key="3">
    <source>
        <dbReference type="Proteomes" id="UP000230214"/>
    </source>
</evidence>
<sequence length="138" mass="16007">MKIFVDNDVILDVLLKRESFEYSRELLTLIEQKQVKAFTSPIIFTNSFYIITKVKNKSKAWAALKKIRLLFNVSNVTEKIVDLALASDFLDFEDAIQYYAALEQKVDYIVIRNKKHFISKQVPIITPAEYVALINTNN</sequence>
<reference evidence="2 3" key="1">
    <citation type="submission" date="2017-09" db="EMBL/GenBank/DDBJ databases">
        <title>Depth-based differentiation of microbial function through sediment-hosted aquifers and enrichment of novel symbionts in the deep terrestrial subsurface.</title>
        <authorList>
            <person name="Probst A.J."/>
            <person name="Ladd B."/>
            <person name="Jarett J.K."/>
            <person name="Geller-Mcgrath D.E."/>
            <person name="Sieber C.M."/>
            <person name="Emerson J.B."/>
            <person name="Anantharaman K."/>
            <person name="Thomas B.C."/>
            <person name="Malmstrom R."/>
            <person name="Stieglmeier M."/>
            <person name="Klingl A."/>
            <person name="Woyke T."/>
            <person name="Ryan C.M."/>
            <person name="Banfield J.F."/>
        </authorList>
    </citation>
    <scope>NUCLEOTIDE SEQUENCE [LARGE SCALE GENOMIC DNA]</scope>
    <source>
        <strain evidence="2">CG10_big_fil_rev_8_21_14_0_10_32_10</strain>
    </source>
</reference>
<dbReference type="InterPro" id="IPR029060">
    <property type="entry name" value="PIN-like_dom_sf"/>
</dbReference>
<dbReference type="Proteomes" id="UP000230214">
    <property type="component" value="Unassembled WGS sequence"/>
</dbReference>
<dbReference type="SUPFAM" id="SSF88723">
    <property type="entry name" value="PIN domain-like"/>
    <property type="match status" value="1"/>
</dbReference>
<comment type="caution">
    <text evidence="2">The sequence shown here is derived from an EMBL/GenBank/DDBJ whole genome shotgun (WGS) entry which is preliminary data.</text>
</comment>
<feature type="domain" description="PIN" evidence="1">
    <location>
        <begin position="2"/>
        <end position="115"/>
    </location>
</feature>
<dbReference type="Pfam" id="PF13470">
    <property type="entry name" value="PIN_3"/>
    <property type="match status" value="1"/>
</dbReference>